<dbReference type="SUPFAM" id="SSF49842">
    <property type="entry name" value="TNF-like"/>
    <property type="match status" value="1"/>
</dbReference>
<dbReference type="GO" id="GO:0005615">
    <property type="term" value="C:extracellular space"/>
    <property type="evidence" value="ECO:0007669"/>
    <property type="project" value="UniProtKB-KW"/>
</dbReference>
<comment type="caution">
    <text evidence="7">The sequence shown here is derived from an EMBL/GenBank/DDBJ whole genome shotgun (WGS) entry which is preliminary data.</text>
</comment>
<evidence type="ECO:0000256" key="3">
    <source>
        <dbReference type="ARBA" id="ARBA00022514"/>
    </source>
</evidence>
<dbReference type="AlphaFoldDB" id="A0AAD7RIW9"/>
<accession>A0AAD7RIW9</accession>
<keyword evidence="5" id="KW-1133">Transmembrane helix</keyword>
<evidence type="ECO:0000313" key="7">
    <source>
        <dbReference type="EMBL" id="KAJ8384890.1"/>
    </source>
</evidence>
<dbReference type="GO" id="GO:0005125">
    <property type="term" value="F:cytokine activity"/>
    <property type="evidence" value="ECO:0007669"/>
    <property type="project" value="UniProtKB-KW"/>
</dbReference>
<dbReference type="SMART" id="SM00207">
    <property type="entry name" value="TNF"/>
    <property type="match status" value="1"/>
</dbReference>
<reference evidence="7" key="1">
    <citation type="journal article" date="2023" name="Science">
        <title>Genome structures resolve the early diversification of teleost fishes.</title>
        <authorList>
            <person name="Parey E."/>
            <person name="Louis A."/>
            <person name="Montfort J."/>
            <person name="Bouchez O."/>
            <person name="Roques C."/>
            <person name="Iampietro C."/>
            <person name="Lluch J."/>
            <person name="Castinel A."/>
            <person name="Donnadieu C."/>
            <person name="Desvignes T."/>
            <person name="Floi Bucao C."/>
            <person name="Jouanno E."/>
            <person name="Wen M."/>
            <person name="Mejri S."/>
            <person name="Dirks R."/>
            <person name="Jansen H."/>
            <person name="Henkel C."/>
            <person name="Chen W.J."/>
            <person name="Zahm M."/>
            <person name="Cabau C."/>
            <person name="Klopp C."/>
            <person name="Thompson A.W."/>
            <person name="Robinson-Rechavi M."/>
            <person name="Braasch I."/>
            <person name="Lecointre G."/>
            <person name="Bobe J."/>
            <person name="Postlethwait J.H."/>
            <person name="Berthelot C."/>
            <person name="Roest Crollius H."/>
            <person name="Guiguen Y."/>
        </authorList>
    </citation>
    <scope>NUCLEOTIDE SEQUENCE</scope>
    <source>
        <strain evidence="7">NC1722</strain>
    </source>
</reference>
<evidence type="ECO:0000256" key="2">
    <source>
        <dbReference type="ARBA" id="ARBA00008670"/>
    </source>
</evidence>
<gene>
    <name evidence="7" type="ORF">AAFF_G00196980</name>
</gene>
<evidence type="ECO:0000256" key="5">
    <source>
        <dbReference type="SAM" id="Phobius"/>
    </source>
</evidence>
<comment type="similarity">
    <text evidence="2">Belongs to the tumor necrosis factor family.</text>
</comment>
<keyword evidence="8" id="KW-1185">Reference proteome</keyword>
<name>A0AAD7RIW9_9TELE</name>
<organism evidence="7 8">
    <name type="scientific">Aldrovandia affinis</name>
    <dbReference type="NCBI Taxonomy" id="143900"/>
    <lineage>
        <taxon>Eukaryota</taxon>
        <taxon>Metazoa</taxon>
        <taxon>Chordata</taxon>
        <taxon>Craniata</taxon>
        <taxon>Vertebrata</taxon>
        <taxon>Euteleostomi</taxon>
        <taxon>Actinopterygii</taxon>
        <taxon>Neopterygii</taxon>
        <taxon>Teleostei</taxon>
        <taxon>Notacanthiformes</taxon>
        <taxon>Halosauridae</taxon>
        <taxon>Aldrovandia</taxon>
    </lineage>
</organism>
<keyword evidence="5" id="KW-0812">Transmembrane</keyword>
<dbReference type="PANTHER" id="PTHR11471:SF24">
    <property type="entry name" value="TUMOR NECROSIS FACTOR LIGAND SUPERFAMILY MEMBER 15"/>
    <property type="match status" value="1"/>
</dbReference>
<protein>
    <recommendedName>
        <fullName evidence="6">THD domain-containing protein</fullName>
    </recommendedName>
</protein>
<dbReference type="InterPro" id="IPR008983">
    <property type="entry name" value="Tumour_necrosis_fac-like_dom"/>
</dbReference>
<proteinExistence type="inferred from homology"/>
<dbReference type="PANTHER" id="PTHR11471">
    <property type="entry name" value="TUMOR NECROSIS FACTOR FAMILY MEMBER"/>
    <property type="match status" value="1"/>
</dbReference>
<dbReference type="PROSITE" id="PS50049">
    <property type="entry name" value="THD_2"/>
    <property type="match status" value="1"/>
</dbReference>
<comment type="subcellular location">
    <subcellularLocation>
        <location evidence="1">Membrane</location>
    </subcellularLocation>
</comment>
<evidence type="ECO:0000313" key="8">
    <source>
        <dbReference type="Proteomes" id="UP001221898"/>
    </source>
</evidence>
<feature type="transmembrane region" description="Helical" evidence="5">
    <location>
        <begin position="45"/>
        <end position="63"/>
    </location>
</feature>
<dbReference type="GO" id="GO:0005164">
    <property type="term" value="F:tumor necrosis factor receptor binding"/>
    <property type="evidence" value="ECO:0007669"/>
    <property type="project" value="InterPro"/>
</dbReference>
<dbReference type="InterPro" id="IPR006052">
    <property type="entry name" value="TNF_dom"/>
</dbReference>
<evidence type="ECO:0000256" key="1">
    <source>
        <dbReference type="ARBA" id="ARBA00004370"/>
    </source>
</evidence>
<keyword evidence="4 5" id="KW-0472">Membrane</keyword>
<evidence type="ECO:0000256" key="4">
    <source>
        <dbReference type="ARBA" id="ARBA00023136"/>
    </source>
</evidence>
<dbReference type="Proteomes" id="UP001221898">
    <property type="component" value="Unassembled WGS sequence"/>
</dbReference>
<dbReference type="GO" id="GO:0016020">
    <property type="term" value="C:membrane"/>
    <property type="evidence" value="ECO:0007669"/>
    <property type="project" value="UniProtKB-SubCell"/>
</dbReference>
<dbReference type="EMBL" id="JAINUG010000262">
    <property type="protein sequence ID" value="KAJ8384890.1"/>
    <property type="molecule type" value="Genomic_DNA"/>
</dbReference>
<feature type="domain" description="THD" evidence="6">
    <location>
        <begin position="98"/>
        <end position="248"/>
    </location>
</feature>
<evidence type="ECO:0000259" key="6">
    <source>
        <dbReference type="PROSITE" id="PS50049"/>
    </source>
</evidence>
<dbReference type="Gene3D" id="2.60.120.40">
    <property type="match status" value="1"/>
</dbReference>
<keyword evidence="3" id="KW-0202">Cytokine</keyword>
<sequence length="248" mass="28362">MGICNKTEVVQCEAPELDALRFEENRAVLVLLDHCRETKRQECHARLAVGFLLIASLAFFSFFRMTAQDNTLSSKHVDATLEHGFLEGQTDRRQDDKPRAHLTLASVCSPAVEVDRRMHTLAWEKDAGLAGIYTFEYNTANQALVVQQDGHYNVYLQITYRIPHDFNCSLPRKQLISTVVRRRLSYNLDTELMMIYESMACDGQNMKSVFSAGVYELEKGTWLMVNVSDPELVDRSNDMKTYFGAYLI</sequence>
<dbReference type="GO" id="GO:0006955">
    <property type="term" value="P:immune response"/>
    <property type="evidence" value="ECO:0007669"/>
    <property type="project" value="InterPro"/>
</dbReference>
<dbReference type="Pfam" id="PF00229">
    <property type="entry name" value="TNF"/>
    <property type="match status" value="1"/>
</dbReference>